<keyword evidence="4" id="KW-0012">Acyltransferase</keyword>
<comment type="similarity">
    <text evidence="1">Belongs to the transferase hexapeptide repeat family.</text>
</comment>
<dbReference type="SUPFAM" id="SSF51161">
    <property type="entry name" value="Trimeric LpxA-like enzymes"/>
    <property type="match status" value="1"/>
</dbReference>
<keyword evidence="6" id="KW-1185">Reference proteome</keyword>
<evidence type="ECO:0000256" key="2">
    <source>
        <dbReference type="ARBA" id="ARBA00022679"/>
    </source>
</evidence>
<dbReference type="InterPro" id="IPR001451">
    <property type="entry name" value="Hexapep"/>
</dbReference>
<dbReference type="Proteomes" id="UP001061302">
    <property type="component" value="Chromosome"/>
</dbReference>
<keyword evidence="3" id="KW-0677">Repeat</keyword>
<evidence type="ECO:0000256" key="3">
    <source>
        <dbReference type="ARBA" id="ARBA00022737"/>
    </source>
</evidence>
<sequence>MAEHDLIRYGFDDISRPGDREAYAREQALLMRYNDPQTSWDERHTLLRELVECGEDSNVIAPFFVARGDRVRLGRKVFINGGVLISGGAQVEIGDYTLIAPSAQLHTVTHPVDPTERQRWAFWAKPIRIGQNVWIGAGAIICPGVSIGDHSVIGAGSVVTHDVPACVLAAGNPCQVVRQLDPPDMSTLYELRERT</sequence>
<keyword evidence="2" id="KW-0808">Transferase</keyword>
<protein>
    <submittedName>
        <fullName evidence="5">Sugar O-acetyltransferase</fullName>
    </submittedName>
</protein>
<evidence type="ECO:0000313" key="6">
    <source>
        <dbReference type="Proteomes" id="UP001061302"/>
    </source>
</evidence>
<accession>A0ABY6DV25</accession>
<evidence type="ECO:0000256" key="1">
    <source>
        <dbReference type="ARBA" id="ARBA00007274"/>
    </source>
</evidence>
<dbReference type="EMBL" id="CP106753">
    <property type="protein sequence ID" value="UXY15718.1"/>
    <property type="molecule type" value="Genomic_DNA"/>
</dbReference>
<dbReference type="Gene3D" id="2.160.10.10">
    <property type="entry name" value="Hexapeptide repeat proteins"/>
    <property type="match status" value="1"/>
</dbReference>
<reference evidence="5" key="1">
    <citation type="submission" date="2022-10" db="EMBL/GenBank/DDBJ databases">
        <title>Chitiniphilus purpureus sp. nov., a novel chitin-degrading bacterium isolated from crawfish pond sediment.</title>
        <authorList>
            <person name="Li K."/>
        </authorList>
    </citation>
    <scope>NUCLEOTIDE SEQUENCE</scope>
    <source>
        <strain evidence="5">CD1</strain>
    </source>
</reference>
<dbReference type="RefSeq" id="WP_263125153.1">
    <property type="nucleotide sequence ID" value="NZ_CP106753.1"/>
</dbReference>
<dbReference type="PANTHER" id="PTHR23416">
    <property type="entry name" value="SIALIC ACID SYNTHASE-RELATED"/>
    <property type="match status" value="1"/>
</dbReference>
<dbReference type="Pfam" id="PF00132">
    <property type="entry name" value="Hexapep"/>
    <property type="match status" value="1"/>
</dbReference>
<evidence type="ECO:0000313" key="5">
    <source>
        <dbReference type="EMBL" id="UXY15718.1"/>
    </source>
</evidence>
<gene>
    <name evidence="5" type="ORF">N8I74_01505</name>
</gene>
<dbReference type="InterPro" id="IPR011004">
    <property type="entry name" value="Trimer_LpxA-like_sf"/>
</dbReference>
<evidence type="ECO:0000256" key="4">
    <source>
        <dbReference type="ARBA" id="ARBA00023315"/>
    </source>
</evidence>
<dbReference type="CDD" id="cd03357">
    <property type="entry name" value="LbH_MAT_GAT"/>
    <property type="match status" value="1"/>
</dbReference>
<dbReference type="InterPro" id="IPR051159">
    <property type="entry name" value="Hexapeptide_acetyltransf"/>
</dbReference>
<dbReference type="InterPro" id="IPR018357">
    <property type="entry name" value="Hexapep_transf_CS"/>
</dbReference>
<dbReference type="PROSITE" id="PS00101">
    <property type="entry name" value="HEXAPEP_TRANSFERASES"/>
    <property type="match status" value="1"/>
</dbReference>
<name>A0ABY6DV25_9NEIS</name>
<organism evidence="5 6">
    <name type="scientific">Chitiniphilus purpureus</name>
    <dbReference type="NCBI Taxonomy" id="2981137"/>
    <lineage>
        <taxon>Bacteria</taxon>
        <taxon>Pseudomonadati</taxon>
        <taxon>Pseudomonadota</taxon>
        <taxon>Betaproteobacteria</taxon>
        <taxon>Neisseriales</taxon>
        <taxon>Chitinibacteraceae</taxon>
        <taxon>Chitiniphilus</taxon>
    </lineage>
</organism>
<proteinExistence type="inferred from homology"/>
<dbReference type="PANTHER" id="PTHR23416:SF23">
    <property type="entry name" value="ACETYLTRANSFERASE C18B11.09C-RELATED"/>
    <property type="match status" value="1"/>
</dbReference>